<gene>
    <name evidence="3" type="ordered locus">cce_3598</name>
</gene>
<dbReference type="STRING" id="43989.cce_3598"/>
<evidence type="ECO:0000313" key="4">
    <source>
        <dbReference type="Proteomes" id="UP000001203"/>
    </source>
</evidence>
<keyword evidence="1" id="KW-0812">Transmembrane</keyword>
<sequence>MYPGTVSAKMNRYETIQVIVNFFLLIFGLFLVVLSLIDALWTALWVDGGAGPVTDRVTNLVWWTMKKVIPKKRNYWLSLAGPVIQTLIAFVWVGLLWIGWVMMFSADETALVYTRTPEKTPSDLMDRIYFVAYTMSTMGNGDTYPQGDVWELAASFTTFSGMFMITLVVSFVLSVIGGVTTKRALASQITGLANSSEDFLINSWDGKQFAGLDLFLMSVSSQVGELAEQQLAYPILHRYHGASLAEDSAPAIAVLDDALTLLRFGVQKPYRPTPLMLKSARATVQTYLKTLASASIYPSAHPPIIPDLSLLRKAGIPMVSDEEFLRSVDNLAHRRKLLLGLVQRNHFRWPK</sequence>
<dbReference type="eggNOG" id="ENOG502Z9EI">
    <property type="taxonomic scope" value="Bacteria"/>
</dbReference>
<proteinExistence type="predicted"/>
<organism evidence="3 4">
    <name type="scientific">Crocosphaera subtropica (strain ATCC 51142 / BH68)</name>
    <name type="common">Cyanothece sp. (strain ATCC 51142)</name>
    <dbReference type="NCBI Taxonomy" id="43989"/>
    <lineage>
        <taxon>Bacteria</taxon>
        <taxon>Bacillati</taxon>
        <taxon>Cyanobacteriota</taxon>
        <taxon>Cyanophyceae</taxon>
        <taxon>Oscillatoriophycideae</taxon>
        <taxon>Chroococcales</taxon>
        <taxon>Aphanothecaceae</taxon>
        <taxon>Crocosphaera</taxon>
        <taxon>Crocosphaera subtropica</taxon>
    </lineage>
</organism>
<evidence type="ECO:0000256" key="1">
    <source>
        <dbReference type="SAM" id="Phobius"/>
    </source>
</evidence>
<feature type="transmembrane region" description="Helical" evidence="1">
    <location>
        <begin position="152"/>
        <end position="176"/>
    </location>
</feature>
<feature type="domain" description="Potassium channel" evidence="2">
    <location>
        <begin position="93"/>
        <end position="175"/>
    </location>
</feature>
<dbReference type="OrthoDB" id="3422146at2"/>
<feature type="transmembrane region" description="Helical" evidence="1">
    <location>
        <begin position="20"/>
        <end position="46"/>
    </location>
</feature>
<keyword evidence="1" id="KW-0472">Membrane</keyword>
<dbReference type="InterPro" id="IPR013099">
    <property type="entry name" value="K_chnl_dom"/>
</dbReference>
<evidence type="ECO:0000259" key="2">
    <source>
        <dbReference type="Pfam" id="PF07885"/>
    </source>
</evidence>
<dbReference type="Pfam" id="PF07885">
    <property type="entry name" value="Ion_trans_2"/>
    <property type="match status" value="1"/>
</dbReference>
<reference evidence="3 4" key="1">
    <citation type="journal article" date="2008" name="Proc. Natl. Acad. Sci. U.S.A.">
        <title>The genome of Cyanothece 51142, a unicellular diazotrophic cyanobacterium important in the marine nitrogen cycle.</title>
        <authorList>
            <person name="Welsh E.A."/>
            <person name="Liberton M."/>
            <person name="Stoeckel J."/>
            <person name="Loh T."/>
            <person name="Elvitigala T."/>
            <person name="Wang C."/>
            <person name="Wollam A."/>
            <person name="Fulton R.S."/>
            <person name="Clifton S.W."/>
            <person name="Jacobs J.M."/>
            <person name="Aurora R."/>
            <person name="Ghosh B.K."/>
            <person name="Sherman L.A."/>
            <person name="Smith R.D."/>
            <person name="Wilson R.K."/>
            <person name="Pakrasi H.B."/>
        </authorList>
    </citation>
    <scope>NUCLEOTIDE SEQUENCE [LARGE SCALE GENOMIC DNA]</scope>
    <source>
        <strain evidence="4">ATCC 51142 / BH68</strain>
    </source>
</reference>
<dbReference type="Proteomes" id="UP000001203">
    <property type="component" value="Chromosome circular"/>
</dbReference>
<keyword evidence="1" id="KW-1133">Transmembrane helix</keyword>
<evidence type="ECO:0000313" key="3">
    <source>
        <dbReference type="EMBL" id="ACB52946.1"/>
    </source>
</evidence>
<dbReference type="Gene3D" id="1.10.287.70">
    <property type="match status" value="1"/>
</dbReference>
<name>B1X0Q7_CROS5</name>
<dbReference type="HOGENOM" id="CLU_830563_0_0_3"/>
<dbReference type="EMBL" id="CP000806">
    <property type="protein sequence ID" value="ACB52946.1"/>
    <property type="molecule type" value="Genomic_DNA"/>
</dbReference>
<feature type="transmembrane region" description="Helical" evidence="1">
    <location>
        <begin position="75"/>
        <end position="100"/>
    </location>
</feature>
<keyword evidence="4" id="KW-1185">Reference proteome</keyword>
<protein>
    <recommendedName>
        <fullName evidence="2">Potassium channel domain-containing protein</fullName>
    </recommendedName>
</protein>
<accession>B1X0Q7</accession>
<dbReference type="AlphaFoldDB" id="B1X0Q7"/>
<dbReference type="SUPFAM" id="SSF81324">
    <property type="entry name" value="Voltage-gated potassium channels"/>
    <property type="match status" value="1"/>
</dbReference>
<dbReference type="KEGG" id="cyt:cce_3598"/>